<proteinExistence type="predicted"/>
<dbReference type="AlphaFoldDB" id="A0A0P1JE58"/>
<name>A0A0P1JE58_9RHOB</name>
<dbReference type="STRING" id="1715691.TA5113_02591"/>
<dbReference type="EMBL" id="CYUE01000025">
    <property type="protein sequence ID" value="CUK27625.1"/>
    <property type="molecule type" value="Genomic_DNA"/>
</dbReference>
<evidence type="ECO:0000259" key="1">
    <source>
        <dbReference type="Pfam" id="PF13579"/>
    </source>
</evidence>
<dbReference type="Gene3D" id="3.40.50.2000">
    <property type="entry name" value="Glycogen Phosphorylase B"/>
    <property type="match status" value="1"/>
</dbReference>
<evidence type="ECO:0000313" key="2">
    <source>
        <dbReference type="EMBL" id="CUK27625.1"/>
    </source>
</evidence>
<sequence length="399" mass="44732">MSGGCEMREPLNILYLAHDLDDAAIWRRKDMFERGGATVDVVGFERKQVDRAHSALSLGTTRDGDFKQRIWRVVSNLPFLPRTIKRSGLQRPDVIVARNMEALALGLRLKAHWGGDIPLVYELLDIHRLQHGQSAKSKAVRAVEAWMLKSTDLVMISSEAFKTNYLDAFEMPDVPTLLIENKVLLRDGQMLERPRPQRQVASPERIAIGWFGILRCSWTLSQLDALTRALPGQFEIVMRGRPALDQMPDFHETVEANPDLQFGGAYRWPDDLPSIYAECDFVWMIDRFDSGGNSDWLLPNRLYEGALFGAIPIGLNGTAIAARLQAIGIGLVLDDISLDTLAQAMSQVQRVQINSMRTDVLSQNLGKWVTDQSECRALVKTLSNLKHEPNTSGQPVMDG</sequence>
<dbReference type="Proteomes" id="UP000051184">
    <property type="component" value="Unassembled WGS sequence"/>
</dbReference>
<accession>A0A0P1JE58</accession>
<dbReference type="OrthoDB" id="7973140at2"/>
<protein>
    <recommendedName>
        <fullName evidence="1">Glycosyltransferase subfamily 4-like N-terminal domain-containing protein</fullName>
    </recommendedName>
</protein>
<dbReference type="InterPro" id="IPR028098">
    <property type="entry name" value="Glyco_trans_4-like_N"/>
</dbReference>
<dbReference type="GO" id="GO:0016757">
    <property type="term" value="F:glycosyltransferase activity"/>
    <property type="evidence" value="ECO:0007669"/>
    <property type="project" value="UniProtKB-ARBA"/>
</dbReference>
<feature type="domain" description="Glycosyltransferase subfamily 4-like N-terminal" evidence="1">
    <location>
        <begin position="75"/>
        <end position="181"/>
    </location>
</feature>
<organism evidence="2 3">
    <name type="scientific">Cognatishimia activa</name>
    <dbReference type="NCBI Taxonomy" id="1715691"/>
    <lineage>
        <taxon>Bacteria</taxon>
        <taxon>Pseudomonadati</taxon>
        <taxon>Pseudomonadota</taxon>
        <taxon>Alphaproteobacteria</taxon>
        <taxon>Rhodobacterales</taxon>
        <taxon>Paracoccaceae</taxon>
        <taxon>Cognatishimia</taxon>
    </lineage>
</organism>
<reference evidence="3" key="1">
    <citation type="submission" date="2015-09" db="EMBL/GenBank/DDBJ databases">
        <authorList>
            <person name="Rodrigo-Torres Lidia"/>
            <person name="Arahal R.David."/>
        </authorList>
    </citation>
    <scope>NUCLEOTIDE SEQUENCE [LARGE SCALE GENOMIC DNA]</scope>
    <source>
        <strain evidence="3">CECT 5114</strain>
    </source>
</reference>
<gene>
    <name evidence="2" type="ORF">TA5114_03453</name>
</gene>
<keyword evidence="3" id="KW-1185">Reference proteome</keyword>
<dbReference type="SUPFAM" id="SSF53756">
    <property type="entry name" value="UDP-Glycosyltransferase/glycogen phosphorylase"/>
    <property type="match status" value="1"/>
</dbReference>
<dbReference type="Pfam" id="PF13579">
    <property type="entry name" value="Glyco_trans_4_4"/>
    <property type="match status" value="1"/>
</dbReference>
<evidence type="ECO:0000313" key="3">
    <source>
        <dbReference type="Proteomes" id="UP000051184"/>
    </source>
</evidence>